<protein>
    <submittedName>
        <fullName evidence="1">Uncharacterized protein</fullName>
    </submittedName>
</protein>
<reference evidence="1 2" key="2">
    <citation type="journal article" date="2022" name="Mol. Ecol. Resour.">
        <title>The genomes of chicory, endive, great burdock and yacon provide insights into Asteraceae paleo-polyploidization history and plant inulin production.</title>
        <authorList>
            <person name="Fan W."/>
            <person name="Wang S."/>
            <person name="Wang H."/>
            <person name="Wang A."/>
            <person name="Jiang F."/>
            <person name="Liu H."/>
            <person name="Zhao H."/>
            <person name="Xu D."/>
            <person name="Zhang Y."/>
        </authorList>
    </citation>
    <scope>NUCLEOTIDE SEQUENCE [LARGE SCALE GENOMIC DNA]</scope>
    <source>
        <strain evidence="2">cv. Punajuju</strain>
        <tissue evidence="1">Leaves</tissue>
    </source>
</reference>
<reference evidence="2" key="1">
    <citation type="journal article" date="2022" name="Mol. Ecol. Resour.">
        <title>The genomes of chicory, endive, great burdock and yacon provide insights into Asteraceae palaeo-polyploidization history and plant inulin production.</title>
        <authorList>
            <person name="Fan W."/>
            <person name="Wang S."/>
            <person name="Wang H."/>
            <person name="Wang A."/>
            <person name="Jiang F."/>
            <person name="Liu H."/>
            <person name="Zhao H."/>
            <person name="Xu D."/>
            <person name="Zhang Y."/>
        </authorList>
    </citation>
    <scope>NUCLEOTIDE SEQUENCE [LARGE SCALE GENOMIC DNA]</scope>
    <source>
        <strain evidence="2">cv. Punajuju</strain>
    </source>
</reference>
<evidence type="ECO:0000313" key="2">
    <source>
        <dbReference type="Proteomes" id="UP001055811"/>
    </source>
</evidence>
<organism evidence="1 2">
    <name type="scientific">Cichorium intybus</name>
    <name type="common">Chicory</name>
    <dbReference type="NCBI Taxonomy" id="13427"/>
    <lineage>
        <taxon>Eukaryota</taxon>
        <taxon>Viridiplantae</taxon>
        <taxon>Streptophyta</taxon>
        <taxon>Embryophyta</taxon>
        <taxon>Tracheophyta</taxon>
        <taxon>Spermatophyta</taxon>
        <taxon>Magnoliopsida</taxon>
        <taxon>eudicotyledons</taxon>
        <taxon>Gunneridae</taxon>
        <taxon>Pentapetalae</taxon>
        <taxon>asterids</taxon>
        <taxon>campanulids</taxon>
        <taxon>Asterales</taxon>
        <taxon>Asteraceae</taxon>
        <taxon>Cichorioideae</taxon>
        <taxon>Cichorieae</taxon>
        <taxon>Cichoriinae</taxon>
        <taxon>Cichorium</taxon>
    </lineage>
</organism>
<proteinExistence type="predicted"/>
<name>A0ACB9CZA9_CICIN</name>
<accession>A0ACB9CZA9</accession>
<dbReference type="Proteomes" id="UP001055811">
    <property type="component" value="Linkage Group LG05"/>
</dbReference>
<keyword evidence="2" id="KW-1185">Reference proteome</keyword>
<dbReference type="EMBL" id="CM042013">
    <property type="protein sequence ID" value="KAI3739639.1"/>
    <property type="molecule type" value="Genomic_DNA"/>
</dbReference>
<evidence type="ECO:0000313" key="1">
    <source>
        <dbReference type="EMBL" id="KAI3739639.1"/>
    </source>
</evidence>
<comment type="caution">
    <text evidence="1">The sequence shown here is derived from an EMBL/GenBank/DDBJ whole genome shotgun (WGS) entry which is preliminary data.</text>
</comment>
<gene>
    <name evidence="1" type="ORF">L2E82_30049</name>
</gene>
<sequence length="71" mass="8416">MWELILQNLKLRCFTNLEYSALGMRQRRCQTAPSIKHKRNHGLELYPKGRKYDIIGGSPENKRKRGLEIYP</sequence>